<evidence type="ECO:0000256" key="2">
    <source>
        <dbReference type="ARBA" id="ARBA00022487"/>
    </source>
</evidence>
<comment type="similarity">
    <text evidence="1">Belongs to the tannase family.</text>
</comment>
<dbReference type="Pfam" id="PF07519">
    <property type="entry name" value="Tannase"/>
    <property type="match status" value="1"/>
</dbReference>
<dbReference type="RefSeq" id="WP_088711917.1">
    <property type="nucleotide sequence ID" value="NZ_NFZT01000001.1"/>
</dbReference>
<dbReference type="InterPro" id="IPR011118">
    <property type="entry name" value="Tannase/feruloyl_esterase"/>
</dbReference>
<evidence type="ECO:0000256" key="5">
    <source>
        <dbReference type="ARBA" id="ARBA00022801"/>
    </source>
</evidence>
<dbReference type="PANTHER" id="PTHR33938:SF15">
    <property type="entry name" value="FERULOYL ESTERASE B-RELATED"/>
    <property type="match status" value="1"/>
</dbReference>
<keyword evidence="7" id="KW-1015">Disulfide bond</keyword>
<organism evidence="10 11">
    <name type="scientific">Pacificimonas flava</name>
    <dbReference type="NCBI Taxonomy" id="1234595"/>
    <lineage>
        <taxon>Bacteria</taxon>
        <taxon>Pseudomonadati</taxon>
        <taxon>Pseudomonadota</taxon>
        <taxon>Alphaproteobacteria</taxon>
        <taxon>Sphingomonadales</taxon>
        <taxon>Sphingosinicellaceae</taxon>
        <taxon>Pacificimonas</taxon>
    </lineage>
</organism>
<dbReference type="PANTHER" id="PTHR33938">
    <property type="entry name" value="FERULOYL ESTERASE B-RELATED"/>
    <property type="match status" value="1"/>
</dbReference>
<keyword evidence="4 9" id="KW-0732">Signal</keyword>
<feature type="chain" id="PRO_5012736262" description="Tannase/feruloyl esterase family alpha/beta hydrolase" evidence="9">
    <location>
        <begin position="26"/>
        <end position="441"/>
    </location>
</feature>
<evidence type="ECO:0000256" key="3">
    <source>
        <dbReference type="ARBA" id="ARBA00022723"/>
    </source>
</evidence>
<dbReference type="InterPro" id="IPR029058">
    <property type="entry name" value="AB_hydrolase_fold"/>
</dbReference>
<evidence type="ECO:0008006" key="12">
    <source>
        <dbReference type="Google" id="ProtNLM"/>
    </source>
</evidence>
<reference evidence="11" key="1">
    <citation type="submission" date="2017-05" db="EMBL/GenBank/DDBJ databases">
        <authorList>
            <person name="Lin X."/>
        </authorList>
    </citation>
    <scope>NUCLEOTIDE SEQUENCE [LARGE SCALE GENOMIC DNA]</scope>
    <source>
        <strain evidence="11">JLT2012</strain>
    </source>
</reference>
<dbReference type="AlphaFoldDB" id="A0A219B4D5"/>
<evidence type="ECO:0000256" key="6">
    <source>
        <dbReference type="ARBA" id="ARBA00022837"/>
    </source>
</evidence>
<keyword evidence="3" id="KW-0479">Metal-binding</keyword>
<evidence type="ECO:0000256" key="1">
    <source>
        <dbReference type="ARBA" id="ARBA00006249"/>
    </source>
</evidence>
<dbReference type="SUPFAM" id="SSF53474">
    <property type="entry name" value="alpha/beta-Hydrolases"/>
    <property type="match status" value="1"/>
</dbReference>
<proteinExistence type="inferred from homology"/>
<dbReference type="Proteomes" id="UP000198462">
    <property type="component" value="Unassembled WGS sequence"/>
</dbReference>
<dbReference type="EMBL" id="NFZT01000001">
    <property type="protein sequence ID" value="OWV33131.1"/>
    <property type="molecule type" value="Genomic_DNA"/>
</dbReference>
<evidence type="ECO:0000313" key="11">
    <source>
        <dbReference type="Proteomes" id="UP000198462"/>
    </source>
</evidence>
<keyword evidence="5" id="KW-0378">Hydrolase</keyword>
<dbReference type="GO" id="GO:0046872">
    <property type="term" value="F:metal ion binding"/>
    <property type="evidence" value="ECO:0007669"/>
    <property type="project" value="UniProtKB-KW"/>
</dbReference>
<evidence type="ECO:0000256" key="9">
    <source>
        <dbReference type="SAM" id="SignalP"/>
    </source>
</evidence>
<keyword evidence="11" id="KW-1185">Reference proteome</keyword>
<accession>A0A219B4D5</accession>
<dbReference type="GO" id="GO:0052689">
    <property type="term" value="F:carboxylic ester hydrolase activity"/>
    <property type="evidence" value="ECO:0007669"/>
    <property type="project" value="UniProtKB-KW"/>
</dbReference>
<gene>
    <name evidence="10" type="ORF">B5C34_06395</name>
</gene>
<evidence type="ECO:0000256" key="7">
    <source>
        <dbReference type="ARBA" id="ARBA00023157"/>
    </source>
</evidence>
<feature type="signal peptide" evidence="9">
    <location>
        <begin position="1"/>
        <end position="25"/>
    </location>
</feature>
<comment type="caution">
    <text evidence="10">The sequence shown here is derived from an EMBL/GenBank/DDBJ whole genome shotgun (WGS) entry which is preliminary data.</text>
</comment>
<name>A0A219B4D5_9SPHN</name>
<protein>
    <recommendedName>
        <fullName evidence="12">Tannase/feruloyl esterase family alpha/beta hydrolase</fullName>
    </recommendedName>
</protein>
<feature type="region of interest" description="Disordered" evidence="8">
    <location>
        <begin position="411"/>
        <end position="441"/>
    </location>
</feature>
<evidence type="ECO:0000256" key="4">
    <source>
        <dbReference type="ARBA" id="ARBA00022729"/>
    </source>
</evidence>
<sequence length="441" mass="46552">MGTVGSLLRWLLPAFILTTAGAATAAQAPRAPTDAGLGSTSDCARFMRTDLGGLDYPAMLMSSEIVEATDSLPAFCRVTGVIEPQVQFEMRLPLAWNGRYYQRGCGGFCGVISIEKCAPALAGDFVVAANNMGHVGMVVKDPVWGTSPDLRLDYGSLSTHKLAVVAKAVTELFYGRRPAYSYLEGCSTGGREGLGSAQDYPDDFDGIVAGDPAFPGRLGALANNWDARHLLRPDGSSVLTAEAQALLAGAVMSACDGLDGLEDGIIMDPRECAFEPATLECSGAASPSCLTAEQVAAAEALYQGPRNSAGEDLMPGATPHGSELSWSGAGRLALAGGYLRYLAFEENPPADWNWRDFDFDADVEKVEASAALYDPVAPYEAPDLGAFHRRGGKLIAYHGWADAGVRPRPLLDDAAWPRPQRRDEPCRCASGRPRGRGGGGA</sequence>
<evidence type="ECO:0000256" key="8">
    <source>
        <dbReference type="SAM" id="MobiDB-lite"/>
    </source>
</evidence>
<dbReference type="OrthoDB" id="7197884at2"/>
<keyword evidence="2" id="KW-0719">Serine esterase</keyword>
<evidence type="ECO:0000313" key="10">
    <source>
        <dbReference type="EMBL" id="OWV33131.1"/>
    </source>
</evidence>
<keyword evidence="6" id="KW-0106">Calcium</keyword>